<dbReference type="VEuPathDB" id="FungiDB:AB675_2228"/>
<evidence type="ECO:0000256" key="12">
    <source>
        <dbReference type="SAM" id="MobiDB-lite"/>
    </source>
</evidence>
<keyword evidence="15" id="KW-1185">Reference proteome</keyword>
<dbReference type="SUPFAM" id="SSF53271">
    <property type="entry name" value="PRTase-like"/>
    <property type="match status" value="1"/>
</dbReference>
<protein>
    <recommendedName>
        <fullName evidence="7">adenine phosphoribosyltransferase</fullName>
        <ecNumber evidence="7">2.4.2.7</ecNumber>
    </recommendedName>
</protein>
<reference evidence="14 15" key="1">
    <citation type="submission" date="2015-06" db="EMBL/GenBank/DDBJ databases">
        <title>Draft genome of the ant-associated black yeast Phialophora attae CBS 131958.</title>
        <authorList>
            <person name="Moreno L.F."/>
            <person name="Stielow B.J."/>
            <person name="de Hoog S."/>
            <person name="Vicente V.A."/>
            <person name="Weiss V.A."/>
            <person name="de Vries M."/>
            <person name="Cruz L.M."/>
            <person name="Souza E.M."/>
        </authorList>
    </citation>
    <scope>NUCLEOTIDE SEQUENCE [LARGE SCALE GENOMIC DNA]</scope>
    <source>
        <strain evidence="14 15">CBS 131958</strain>
    </source>
</reference>
<dbReference type="GO" id="GO:0006166">
    <property type="term" value="P:purine ribonucleoside salvage"/>
    <property type="evidence" value="ECO:0007669"/>
    <property type="project" value="UniProtKB-KW"/>
</dbReference>
<dbReference type="HAMAP" id="MF_00004">
    <property type="entry name" value="Aden_phosphoribosyltr"/>
    <property type="match status" value="1"/>
</dbReference>
<accession>A0A0N1HE87</accession>
<keyword evidence="11" id="KW-0660">Purine salvage</keyword>
<dbReference type="NCBIfam" id="TIGR01090">
    <property type="entry name" value="apt"/>
    <property type="match status" value="1"/>
</dbReference>
<dbReference type="UniPathway" id="UPA00588">
    <property type="reaction ID" value="UER00646"/>
</dbReference>
<dbReference type="FunFam" id="3.40.50.2020:FF:000004">
    <property type="entry name" value="Adenine phosphoribosyltransferase"/>
    <property type="match status" value="1"/>
</dbReference>
<gene>
    <name evidence="14" type="ORF">AB675_2228</name>
</gene>
<evidence type="ECO:0000256" key="6">
    <source>
        <dbReference type="ARBA" id="ARBA00011738"/>
    </source>
</evidence>
<comment type="function">
    <text evidence="2">Catalyzes a salvage reaction resulting in the formation of AMP, that is energically less costly than de novo synthesis.</text>
</comment>
<dbReference type="Pfam" id="PF00156">
    <property type="entry name" value="Pribosyltran"/>
    <property type="match status" value="1"/>
</dbReference>
<dbReference type="CDD" id="cd06223">
    <property type="entry name" value="PRTases_typeI"/>
    <property type="match status" value="1"/>
</dbReference>
<evidence type="ECO:0000259" key="13">
    <source>
        <dbReference type="Pfam" id="PF00156"/>
    </source>
</evidence>
<keyword evidence="10 14" id="KW-0808">Transferase</keyword>
<dbReference type="Proteomes" id="UP000038010">
    <property type="component" value="Unassembled WGS sequence"/>
</dbReference>
<comment type="subcellular location">
    <subcellularLocation>
        <location evidence="3">Cytoplasm</location>
    </subcellularLocation>
</comment>
<comment type="pathway">
    <text evidence="4">Purine metabolism; AMP biosynthesis via salvage pathway; AMP from adenine: step 1/1.</text>
</comment>
<evidence type="ECO:0000256" key="4">
    <source>
        <dbReference type="ARBA" id="ARBA00004659"/>
    </source>
</evidence>
<dbReference type="GO" id="GO:0016208">
    <property type="term" value="F:AMP binding"/>
    <property type="evidence" value="ECO:0007669"/>
    <property type="project" value="TreeGrafter"/>
</dbReference>
<comment type="catalytic activity">
    <reaction evidence="1">
        <text>AMP + diphosphate = 5-phospho-alpha-D-ribose 1-diphosphate + adenine</text>
        <dbReference type="Rhea" id="RHEA:16609"/>
        <dbReference type="ChEBI" id="CHEBI:16708"/>
        <dbReference type="ChEBI" id="CHEBI:33019"/>
        <dbReference type="ChEBI" id="CHEBI:58017"/>
        <dbReference type="ChEBI" id="CHEBI:456215"/>
        <dbReference type="EC" id="2.4.2.7"/>
    </reaction>
</comment>
<comment type="subunit">
    <text evidence="6">Homodimer.</text>
</comment>
<dbReference type="EC" id="2.4.2.7" evidence="7"/>
<feature type="domain" description="Phosphoribosyltransferase" evidence="13">
    <location>
        <begin position="77"/>
        <end position="211"/>
    </location>
</feature>
<dbReference type="OrthoDB" id="363185at2759"/>
<evidence type="ECO:0000313" key="15">
    <source>
        <dbReference type="Proteomes" id="UP000038010"/>
    </source>
</evidence>
<dbReference type="InterPro" id="IPR050054">
    <property type="entry name" value="UPRTase/APRTase"/>
</dbReference>
<feature type="region of interest" description="Disordered" evidence="12">
    <location>
        <begin position="1"/>
        <end position="29"/>
    </location>
</feature>
<evidence type="ECO:0000256" key="9">
    <source>
        <dbReference type="ARBA" id="ARBA00022676"/>
    </source>
</evidence>
<dbReference type="AlphaFoldDB" id="A0A0N1HE87"/>
<comment type="caution">
    <text evidence="14">The sequence shown here is derived from an EMBL/GenBank/DDBJ whole genome shotgun (WGS) entry which is preliminary data.</text>
</comment>
<dbReference type="GO" id="GO:0044209">
    <property type="term" value="P:AMP salvage"/>
    <property type="evidence" value="ECO:0007669"/>
    <property type="project" value="UniProtKB-UniPathway"/>
</dbReference>
<evidence type="ECO:0000313" key="14">
    <source>
        <dbReference type="EMBL" id="KPI43046.1"/>
    </source>
</evidence>
<sequence>MTDQPSANTIPLQDGTSRQQSNASASATQLTGSETLVDLQKKLTAGLKQYPNFPQPGILFEDIFPLFADVHLHRALIKAFLLTIKQQLGSEKPDIIVGLDARGFLIGPQLAEALDAGFVPVRKPGKLPGQLETVEYQKEYGTDSFAIQKESVKPGSRVLVVDDLIATGGSAAAAEALITKCGGQVLGFLFLIELTKLNGRSKLTAPVFTVLESQAD</sequence>
<dbReference type="GO" id="GO:0003999">
    <property type="term" value="F:adenine phosphoribosyltransferase activity"/>
    <property type="evidence" value="ECO:0007669"/>
    <property type="project" value="UniProtKB-EC"/>
</dbReference>
<dbReference type="STRING" id="1664694.A0A0N1HE87"/>
<name>A0A0N1HE87_9EURO</name>
<dbReference type="GO" id="GO:0006168">
    <property type="term" value="P:adenine salvage"/>
    <property type="evidence" value="ECO:0007669"/>
    <property type="project" value="InterPro"/>
</dbReference>
<keyword evidence="8" id="KW-0963">Cytoplasm</keyword>
<evidence type="ECO:0000256" key="2">
    <source>
        <dbReference type="ARBA" id="ARBA00003968"/>
    </source>
</evidence>
<evidence type="ECO:0000256" key="1">
    <source>
        <dbReference type="ARBA" id="ARBA00000868"/>
    </source>
</evidence>
<evidence type="ECO:0000256" key="10">
    <source>
        <dbReference type="ARBA" id="ARBA00022679"/>
    </source>
</evidence>
<proteinExistence type="inferred from homology"/>
<organism evidence="14 15">
    <name type="scientific">Cyphellophora attinorum</name>
    <dbReference type="NCBI Taxonomy" id="1664694"/>
    <lineage>
        <taxon>Eukaryota</taxon>
        <taxon>Fungi</taxon>
        <taxon>Dikarya</taxon>
        <taxon>Ascomycota</taxon>
        <taxon>Pezizomycotina</taxon>
        <taxon>Eurotiomycetes</taxon>
        <taxon>Chaetothyriomycetidae</taxon>
        <taxon>Chaetothyriales</taxon>
        <taxon>Cyphellophoraceae</taxon>
        <taxon>Cyphellophora</taxon>
    </lineage>
</organism>
<dbReference type="PANTHER" id="PTHR32315:SF3">
    <property type="entry name" value="ADENINE PHOSPHORIBOSYLTRANSFERASE"/>
    <property type="match status" value="1"/>
</dbReference>
<dbReference type="InterPro" id="IPR029057">
    <property type="entry name" value="PRTase-like"/>
</dbReference>
<evidence type="ECO:0000256" key="7">
    <source>
        <dbReference type="ARBA" id="ARBA00011893"/>
    </source>
</evidence>
<evidence type="ECO:0000256" key="11">
    <source>
        <dbReference type="ARBA" id="ARBA00022726"/>
    </source>
</evidence>
<dbReference type="InterPro" id="IPR000836">
    <property type="entry name" value="PRTase_dom"/>
</dbReference>
<evidence type="ECO:0000256" key="8">
    <source>
        <dbReference type="ARBA" id="ARBA00022490"/>
    </source>
</evidence>
<dbReference type="InterPro" id="IPR005764">
    <property type="entry name" value="Ade_phspho_trans"/>
</dbReference>
<dbReference type="Gene3D" id="3.40.50.2020">
    <property type="match status" value="1"/>
</dbReference>
<keyword evidence="9 14" id="KW-0328">Glycosyltransferase</keyword>
<dbReference type="PANTHER" id="PTHR32315">
    <property type="entry name" value="ADENINE PHOSPHORIBOSYLTRANSFERASE"/>
    <property type="match status" value="1"/>
</dbReference>
<dbReference type="EMBL" id="LFJN01000006">
    <property type="protein sequence ID" value="KPI43046.1"/>
    <property type="molecule type" value="Genomic_DNA"/>
</dbReference>
<dbReference type="GeneID" id="28734062"/>
<dbReference type="NCBIfam" id="NF002636">
    <property type="entry name" value="PRK02304.1-5"/>
    <property type="match status" value="1"/>
</dbReference>
<dbReference type="GO" id="GO:0005737">
    <property type="term" value="C:cytoplasm"/>
    <property type="evidence" value="ECO:0007669"/>
    <property type="project" value="UniProtKB-SubCell"/>
</dbReference>
<evidence type="ECO:0000256" key="3">
    <source>
        <dbReference type="ARBA" id="ARBA00004496"/>
    </source>
</evidence>
<dbReference type="GO" id="GO:0002055">
    <property type="term" value="F:adenine binding"/>
    <property type="evidence" value="ECO:0007669"/>
    <property type="project" value="TreeGrafter"/>
</dbReference>
<evidence type="ECO:0000256" key="5">
    <source>
        <dbReference type="ARBA" id="ARBA00008391"/>
    </source>
</evidence>
<comment type="similarity">
    <text evidence="5">Belongs to the purine/pyrimidine phosphoribosyltransferase family.</text>
</comment>
<dbReference type="RefSeq" id="XP_018003009.1">
    <property type="nucleotide sequence ID" value="XM_018142182.1"/>
</dbReference>